<keyword evidence="1" id="KW-1133">Transmembrane helix</keyword>
<dbReference type="InterPro" id="IPR006311">
    <property type="entry name" value="TAT_signal"/>
</dbReference>
<comment type="caution">
    <text evidence="3">The sequence shown here is derived from an EMBL/GenBank/DDBJ whole genome shotgun (WGS) entry which is preliminary data.</text>
</comment>
<keyword evidence="3" id="KW-0378">Hydrolase</keyword>
<sequence length="342" mass="37346">MKQIIDQHRRQFLGIATGAAAAGVGMIAFARAETEPQRTSASNASFGAIKQIDAGVLNVGYAEVGPSNGPVAILLHGWPYDIHAFIDVAPLLAKAGYRVIIPYLRGYGTTHFLSSDTPRNGEPVAMAADIIALMDKLEIKKAVIAGFDWGARTADIIAALWPDRCRALVSVSGYLISSQAAGNAPLPPQAELQWWYQFYFATERGRAGYEKYTHDFAKLIWKLASPQWKFDDTTFNRSAAALDNRDHVAITIHNYRWRLGLAQGEVKYEHLEKKLAAAPQIEVPTITMEGDANGAPHPEPSAYARKFSGRYEFRLITGGVGHNLPQEAPQAFAKAVIDVDGA</sequence>
<dbReference type="RefSeq" id="WP_197960405.1">
    <property type="nucleotide sequence ID" value="NZ_JACCHP010000009.1"/>
</dbReference>
<evidence type="ECO:0000259" key="2">
    <source>
        <dbReference type="Pfam" id="PF00561"/>
    </source>
</evidence>
<feature type="domain" description="AB hydrolase-1" evidence="2">
    <location>
        <begin position="73"/>
        <end position="201"/>
    </location>
</feature>
<keyword evidence="1" id="KW-0472">Membrane</keyword>
<name>A0ABS0PPP4_9BRAD</name>
<dbReference type="InterPro" id="IPR050266">
    <property type="entry name" value="AB_hydrolase_sf"/>
</dbReference>
<organism evidence="3 4">
    <name type="scientific">Bradyrhizobium agreste</name>
    <dbReference type="NCBI Taxonomy" id="2751811"/>
    <lineage>
        <taxon>Bacteria</taxon>
        <taxon>Pseudomonadati</taxon>
        <taxon>Pseudomonadota</taxon>
        <taxon>Alphaproteobacteria</taxon>
        <taxon>Hyphomicrobiales</taxon>
        <taxon>Nitrobacteraceae</taxon>
        <taxon>Bradyrhizobium</taxon>
    </lineage>
</organism>
<evidence type="ECO:0000313" key="3">
    <source>
        <dbReference type="EMBL" id="MBH5399143.1"/>
    </source>
</evidence>
<dbReference type="Pfam" id="PF00561">
    <property type="entry name" value="Abhydrolase_1"/>
    <property type="match status" value="1"/>
</dbReference>
<evidence type="ECO:0000313" key="4">
    <source>
        <dbReference type="Proteomes" id="UP000807370"/>
    </source>
</evidence>
<dbReference type="PANTHER" id="PTHR43798:SF33">
    <property type="entry name" value="HYDROLASE, PUTATIVE (AFU_ORTHOLOGUE AFUA_2G14860)-RELATED"/>
    <property type="match status" value="1"/>
</dbReference>
<dbReference type="SUPFAM" id="SSF53474">
    <property type="entry name" value="alpha/beta-Hydrolases"/>
    <property type="match status" value="1"/>
</dbReference>
<dbReference type="InterPro" id="IPR029058">
    <property type="entry name" value="AB_hydrolase_fold"/>
</dbReference>
<keyword evidence="4" id="KW-1185">Reference proteome</keyword>
<dbReference type="EMBL" id="JACCHP010000009">
    <property type="protein sequence ID" value="MBH5399143.1"/>
    <property type="molecule type" value="Genomic_DNA"/>
</dbReference>
<dbReference type="GO" id="GO:0016787">
    <property type="term" value="F:hydrolase activity"/>
    <property type="evidence" value="ECO:0007669"/>
    <property type="project" value="UniProtKB-KW"/>
</dbReference>
<feature type="transmembrane region" description="Helical" evidence="1">
    <location>
        <begin position="12"/>
        <end position="30"/>
    </location>
</feature>
<dbReference type="InterPro" id="IPR000073">
    <property type="entry name" value="AB_hydrolase_1"/>
</dbReference>
<proteinExistence type="predicted"/>
<dbReference type="PROSITE" id="PS51318">
    <property type="entry name" value="TAT"/>
    <property type="match status" value="1"/>
</dbReference>
<keyword evidence="1" id="KW-0812">Transmembrane</keyword>
<dbReference type="Proteomes" id="UP000807370">
    <property type="component" value="Unassembled WGS sequence"/>
</dbReference>
<dbReference type="InterPro" id="IPR000639">
    <property type="entry name" value="Epox_hydrolase-like"/>
</dbReference>
<dbReference type="PRINTS" id="PR00412">
    <property type="entry name" value="EPOXHYDRLASE"/>
</dbReference>
<accession>A0ABS0PPP4</accession>
<gene>
    <name evidence="3" type="ORF">HZZ13_15360</name>
</gene>
<evidence type="ECO:0000256" key="1">
    <source>
        <dbReference type="SAM" id="Phobius"/>
    </source>
</evidence>
<dbReference type="Gene3D" id="3.40.50.1820">
    <property type="entry name" value="alpha/beta hydrolase"/>
    <property type="match status" value="1"/>
</dbReference>
<reference evidence="3 4" key="1">
    <citation type="submission" date="2020-07" db="EMBL/GenBank/DDBJ databases">
        <title>Bradyrhizobium diversity isolated from nodules of indigenous legumes of Western Australia.</title>
        <authorList>
            <person name="Klepa M.S."/>
        </authorList>
    </citation>
    <scope>NUCLEOTIDE SEQUENCE [LARGE SCALE GENOMIC DNA]</scope>
    <source>
        <strain evidence="3 4">CNPSo 4010</strain>
    </source>
</reference>
<dbReference type="PANTHER" id="PTHR43798">
    <property type="entry name" value="MONOACYLGLYCEROL LIPASE"/>
    <property type="match status" value="1"/>
</dbReference>
<protein>
    <submittedName>
        <fullName evidence="3">Alpha/beta hydrolase</fullName>
    </submittedName>
</protein>